<accession>A0AAF0RCM8</accession>
<proteinExistence type="predicted"/>
<keyword evidence="1" id="KW-0539">Nucleus</keyword>
<protein>
    <recommendedName>
        <fullName evidence="3">ELM2 domain-containing protein</fullName>
    </recommendedName>
</protein>
<organism evidence="4 5">
    <name type="scientific">Solanum verrucosum</name>
    <dbReference type="NCBI Taxonomy" id="315347"/>
    <lineage>
        <taxon>Eukaryota</taxon>
        <taxon>Viridiplantae</taxon>
        <taxon>Streptophyta</taxon>
        <taxon>Embryophyta</taxon>
        <taxon>Tracheophyta</taxon>
        <taxon>Spermatophyta</taxon>
        <taxon>Magnoliopsida</taxon>
        <taxon>eudicotyledons</taxon>
        <taxon>Gunneridae</taxon>
        <taxon>Pentapetalae</taxon>
        <taxon>asterids</taxon>
        <taxon>lamiids</taxon>
        <taxon>Solanales</taxon>
        <taxon>Solanaceae</taxon>
        <taxon>Solanoideae</taxon>
        <taxon>Solaneae</taxon>
        <taxon>Solanum</taxon>
    </lineage>
</organism>
<dbReference type="GO" id="GO:0003676">
    <property type="term" value="F:nucleic acid binding"/>
    <property type="evidence" value="ECO:0007669"/>
    <property type="project" value="InterPro"/>
</dbReference>
<dbReference type="AlphaFoldDB" id="A0AAF0RCM8"/>
<dbReference type="InterPro" id="IPR002156">
    <property type="entry name" value="RNaseH_domain"/>
</dbReference>
<dbReference type="GO" id="GO:0004523">
    <property type="term" value="F:RNA-DNA hybrid ribonuclease activity"/>
    <property type="evidence" value="ECO:0007669"/>
    <property type="project" value="InterPro"/>
</dbReference>
<dbReference type="Proteomes" id="UP001234989">
    <property type="component" value="Chromosome 6"/>
</dbReference>
<dbReference type="Pfam" id="PF13456">
    <property type="entry name" value="RVT_3"/>
    <property type="match status" value="1"/>
</dbReference>
<keyword evidence="5" id="KW-1185">Reference proteome</keyword>
<sequence>MTKAKELPDPALTSEKKLVIPVGPRFQAVIPDWGNFPNKGTPVVAADVALRASIPSMEEMVCKYKKEESDTSKWLGTLVWPRPTDDNLENKEVNEALVGKGRNKHCSCRSPGSFECVKRHIKEESMKLKSELETAFNVWKFDEMGGEVSQLWNTKDQKKFRSLVKTCLSKGKSFMKPSLASFPSKNRRSIVNYYFNVHIPQRIRSNSITINTDDEDEEEDEEEEEEVTAPRHSRKRNRAKKAEALALKTGLRWCLDHGFHRVTVESDSRLIIQMVKGPRFQAVVPDWANSPNEGTPVVAADVALRASKKEMVCKYKEEESDTSKWLGTPVWPKANNLENKEDNEELVGKGRNEHCSCRSSRMC</sequence>
<name>A0AAF0RCM8_SOLVR</name>
<evidence type="ECO:0000313" key="4">
    <source>
        <dbReference type="EMBL" id="WMV35959.1"/>
    </source>
</evidence>
<dbReference type="SMART" id="SM01189">
    <property type="entry name" value="ELM2"/>
    <property type="match status" value="1"/>
</dbReference>
<evidence type="ECO:0000256" key="1">
    <source>
        <dbReference type="ARBA" id="ARBA00023242"/>
    </source>
</evidence>
<dbReference type="InterPro" id="IPR044730">
    <property type="entry name" value="RNase_H-like_dom_plant"/>
</dbReference>
<dbReference type="CDD" id="cd06222">
    <property type="entry name" value="RNase_H_like"/>
    <property type="match status" value="1"/>
</dbReference>
<dbReference type="Gene3D" id="3.30.420.10">
    <property type="entry name" value="Ribonuclease H-like superfamily/Ribonuclease H"/>
    <property type="match status" value="1"/>
</dbReference>
<dbReference type="InterPro" id="IPR000949">
    <property type="entry name" value="ELM2_dom"/>
</dbReference>
<gene>
    <name evidence="4" type="ORF">MTR67_029344</name>
</gene>
<evidence type="ECO:0000256" key="2">
    <source>
        <dbReference type="SAM" id="MobiDB-lite"/>
    </source>
</evidence>
<feature type="domain" description="ELM2" evidence="3">
    <location>
        <begin position="20"/>
        <end position="105"/>
    </location>
</feature>
<dbReference type="EMBL" id="CP133617">
    <property type="protein sequence ID" value="WMV35959.1"/>
    <property type="molecule type" value="Genomic_DNA"/>
</dbReference>
<reference evidence="4" key="1">
    <citation type="submission" date="2023-08" db="EMBL/GenBank/DDBJ databases">
        <title>A de novo genome assembly of Solanum verrucosum Schlechtendal, a Mexican diploid species geographically isolated from the other diploid A-genome species in potato relatives.</title>
        <authorList>
            <person name="Hosaka K."/>
        </authorList>
    </citation>
    <scope>NUCLEOTIDE SEQUENCE</scope>
    <source>
        <tissue evidence="4">Young leaves</tissue>
    </source>
</reference>
<dbReference type="PANTHER" id="PTHR46872:SF10">
    <property type="entry name" value="MYB-LIKE DOMAIN-CONTAINING PROTEIN"/>
    <property type="match status" value="1"/>
</dbReference>
<feature type="compositionally biased region" description="Acidic residues" evidence="2">
    <location>
        <begin position="212"/>
        <end position="227"/>
    </location>
</feature>
<dbReference type="InterPro" id="IPR036397">
    <property type="entry name" value="RNaseH_sf"/>
</dbReference>
<evidence type="ECO:0000259" key="3">
    <source>
        <dbReference type="SMART" id="SM01189"/>
    </source>
</evidence>
<feature type="region of interest" description="Disordered" evidence="2">
    <location>
        <begin position="208"/>
        <end position="239"/>
    </location>
</feature>
<evidence type="ECO:0000313" key="5">
    <source>
        <dbReference type="Proteomes" id="UP001234989"/>
    </source>
</evidence>
<dbReference type="PANTHER" id="PTHR46872">
    <property type="entry name" value="DNA BINDING PROTEIN"/>
    <property type="match status" value="1"/>
</dbReference>